<evidence type="ECO:0000256" key="5">
    <source>
        <dbReference type="ARBA" id="ARBA00022989"/>
    </source>
</evidence>
<evidence type="ECO:0000256" key="8">
    <source>
        <dbReference type="SAM" id="MobiDB-lite"/>
    </source>
</evidence>
<evidence type="ECO:0000256" key="9">
    <source>
        <dbReference type="SAM" id="Phobius"/>
    </source>
</evidence>
<dbReference type="GO" id="GO:0030134">
    <property type="term" value="C:COPII-coated ER to Golgi transport vesicle"/>
    <property type="evidence" value="ECO:0007669"/>
    <property type="project" value="TreeGrafter"/>
</dbReference>
<dbReference type="STRING" id="34508.A0A4U5NE97"/>
<feature type="compositionally biased region" description="Polar residues" evidence="8">
    <location>
        <begin position="125"/>
        <end position="134"/>
    </location>
</feature>
<feature type="transmembrane region" description="Helical" evidence="9">
    <location>
        <begin position="346"/>
        <end position="369"/>
    </location>
</feature>
<dbReference type="InterPro" id="IPR045888">
    <property type="entry name" value="Erv"/>
</dbReference>
<name>A0A4U5NE97_STECR</name>
<dbReference type="AlphaFoldDB" id="A0A4U5NE97"/>
<accession>A0A4U5NE97</accession>
<dbReference type="Pfam" id="PF07970">
    <property type="entry name" value="COPIIcoated_ERV"/>
    <property type="match status" value="1"/>
</dbReference>
<keyword evidence="5 9" id="KW-1133">Transmembrane helix</keyword>
<evidence type="ECO:0000256" key="2">
    <source>
        <dbReference type="ARBA" id="ARBA00004457"/>
    </source>
</evidence>
<evidence type="ECO:0000256" key="4">
    <source>
        <dbReference type="ARBA" id="ARBA00022692"/>
    </source>
</evidence>
<evidence type="ECO:0000256" key="6">
    <source>
        <dbReference type="ARBA" id="ARBA00023136"/>
    </source>
</evidence>
<organism evidence="12">
    <name type="scientific">Steinernema carpocapsae</name>
    <name type="common">Entomopathogenic nematode</name>
    <dbReference type="NCBI Taxonomy" id="34508"/>
    <lineage>
        <taxon>Eukaryota</taxon>
        <taxon>Metazoa</taxon>
        <taxon>Ecdysozoa</taxon>
        <taxon>Nematoda</taxon>
        <taxon>Chromadorea</taxon>
        <taxon>Rhabditida</taxon>
        <taxon>Tylenchina</taxon>
        <taxon>Panagrolaimomorpha</taxon>
        <taxon>Strongyloidoidea</taxon>
        <taxon>Steinernematidae</taxon>
        <taxon>Steinernema</taxon>
    </lineage>
</organism>
<dbReference type="GO" id="GO:0000139">
    <property type="term" value="C:Golgi membrane"/>
    <property type="evidence" value="ECO:0007669"/>
    <property type="project" value="TreeGrafter"/>
</dbReference>
<dbReference type="OrthoDB" id="270930at2759"/>
<evidence type="ECO:0000259" key="11">
    <source>
        <dbReference type="Pfam" id="PF13850"/>
    </source>
</evidence>
<dbReference type="InterPro" id="IPR039542">
    <property type="entry name" value="Erv_N"/>
</dbReference>
<feature type="domain" description="Endoplasmic reticulum vesicle transporter N-terminal" evidence="11">
    <location>
        <begin position="7"/>
        <end position="97"/>
    </location>
</feature>
<evidence type="ECO:0000256" key="1">
    <source>
        <dbReference type="ARBA" id="ARBA00004257"/>
    </source>
</evidence>
<evidence type="ECO:0000313" key="12">
    <source>
        <dbReference type="EMBL" id="TKR81218.1"/>
    </source>
</evidence>
<proteinExistence type="inferred from homology"/>
<reference evidence="12" key="2">
    <citation type="journal article" date="2015" name="Genome Biol.">
        <title>Comparative genomics of Steinernema reveals deeply conserved gene regulatory networks.</title>
        <authorList>
            <person name="Dillman A.R."/>
            <person name="Macchietto M."/>
            <person name="Porter C.F."/>
            <person name="Rogers A."/>
            <person name="Williams B."/>
            <person name="Antoshechkin I."/>
            <person name="Lee M.M."/>
            <person name="Goodwin Z."/>
            <person name="Lu X."/>
            <person name="Lewis E.E."/>
            <person name="Goodrich-Blair H."/>
            <person name="Stock S.P."/>
            <person name="Adams B.J."/>
            <person name="Sternberg P.W."/>
            <person name="Mortazavi A."/>
        </authorList>
    </citation>
    <scope>NUCLEOTIDE SEQUENCE [LARGE SCALE GENOMIC DNA]</scope>
    <source>
        <strain evidence="12">ALL</strain>
    </source>
</reference>
<evidence type="ECO:0000259" key="10">
    <source>
        <dbReference type="Pfam" id="PF07970"/>
    </source>
</evidence>
<dbReference type="GO" id="GO:0006890">
    <property type="term" value="P:retrograde vesicle-mediated transport, Golgi to endoplasmic reticulum"/>
    <property type="evidence" value="ECO:0007669"/>
    <property type="project" value="TreeGrafter"/>
</dbReference>
<evidence type="ECO:0000256" key="3">
    <source>
        <dbReference type="ARBA" id="ARBA00005648"/>
    </source>
</evidence>
<gene>
    <name evidence="12" type="ORF">L596_015128</name>
</gene>
<dbReference type="PANTHER" id="PTHR10984:SF25">
    <property type="entry name" value="ENDOPLASMIC RETICULUM-GOLGI INTERMEDIATE COMPARTMENT PROTEIN 3"/>
    <property type="match status" value="1"/>
</dbReference>
<dbReference type="PANTHER" id="PTHR10984">
    <property type="entry name" value="ENDOPLASMIC RETICULUM-GOLGI INTERMEDIATE COMPARTMENT PROTEIN"/>
    <property type="match status" value="1"/>
</dbReference>
<comment type="caution">
    <text evidence="12">The sequence shown here is derived from an EMBL/GenBank/DDBJ whole genome shotgun (WGS) entry which is preliminary data.</text>
</comment>
<reference evidence="12" key="3">
    <citation type="journal article" date="2019" name="G3 (Bethesda)">
        <title>Hybrid Assembly of the Genome of the Entomopathogenic Nematode Steinernema carpocapsae Identifies the X-Chromosome.</title>
        <authorList>
            <person name="Serra L."/>
            <person name="Macchietto M."/>
            <person name="Macias-Munoz A."/>
            <person name="McGill C.J."/>
            <person name="Rodriguez I.M."/>
            <person name="Rodriguez B."/>
            <person name="Murad R."/>
            <person name="Mortazavi A."/>
        </authorList>
    </citation>
    <scope>NUCLEOTIDE SEQUENCE</scope>
    <source>
        <strain evidence="12">ALL</strain>
    </source>
</reference>
<comment type="subcellular location">
    <subcellularLocation>
        <location evidence="2">Endoplasmic reticulum-Golgi intermediate compartment membrane</location>
        <topology evidence="2">Multi-pass membrane protein</topology>
    </subcellularLocation>
    <subcellularLocation>
        <location evidence="1">Golgi apparatus</location>
        <location evidence="1">cis-Golgi network membrane</location>
        <topology evidence="1">Multi-pass membrane protein</topology>
    </subcellularLocation>
</comment>
<comment type="similarity">
    <text evidence="3">Belongs to the ERGIC family.</text>
</comment>
<keyword evidence="4 9" id="KW-0812">Transmembrane</keyword>
<dbReference type="GO" id="GO:0033116">
    <property type="term" value="C:endoplasmic reticulum-Golgi intermediate compartment membrane"/>
    <property type="evidence" value="ECO:0007669"/>
    <property type="project" value="UniProtKB-SubCell"/>
</dbReference>
<dbReference type="GO" id="GO:0006888">
    <property type="term" value="P:endoplasmic reticulum to Golgi vesicle-mediated transport"/>
    <property type="evidence" value="ECO:0007669"/>
    <property type="project" value="TreeGrafter"/>
</dbReference>
<dbReference type="EMBL" id="AZBU02000004">
    <property type="protein sequence ID" value="TKR81218.1"/>
    <property type="molecule type" value="Genomic_DNA"/>
</dbReference>
<dbReference type="Pfam" id="PF13850">
    <property type="entry name" value="ERGIC_N"/>
    <property type="match status" value="1"/>
</dbReference>
<keyword evidence="6 9" id="KW-0472">Membrane</keyword>
<feature type="region of interest" description="Disordered" evidence="8">
    <location>
        <begin position="115"/>
        <end position="134"/>
    </location>
</feature>
<dbReference type="GO" id="GO:0005789">
    <property type="term" value="C:endoplasmic reticulum membrane"/>
    <property type="evidence" value="ECO:0007669"/>
    <property type="project" value="TreeGrafter"/>
</dbReference>
<evidence type="ECO:0000256" key="7">
    <source>
        <dbReference type="ARBA" id="ARBA00040493"/>
    </source>
</evidence>
<dbReference type="InterPro" id="IPR012936">
    <property type="entry name" value="Erv_C"/>
</dbReference>
<sequence>MGFLERIRQFDAYSKPLEDFRVRTLAGGTVTLISSVIIVLLFITETQNYLRPEVAEQLFVDSSSADVRVDINFDITFGRLPCFFVSVDVMDVSTDTQNDVRDSIFRQRLDAQGQNITNEPEKQEINQNSTGTATTAPPAEFKCGSCYGARDGCCNTCEEVKDAYHARGWQIEDIDQIEQCKSDVWVKQMKEHQNEGCRIYGKVEVAKVSGNFHIAPGAAHSGHRTHFHDLHSVGPQKFDTTHMINHLSFGSPFPGKVYPLDGKRFHAETGGIMFQYYLKIVPTSYSALSDQESDLDDHNLSYQFSITTNQKDIGSGASGLPGMFLQYEFSPLMVRFEEKQQSLSHFLVSLCAIIGGVFTVASLLDSFIYSSSRVIQRKIQLNKFT</sequence>
<reference evidence="12" key="1">
    <citation type="submission" date="2013-11" db="EMBL/GenBank/DDBJ databases">
        <authorList>
            <person name="Sternberg P."/>
            <person name="Dillman A."/>
            <person name="Macchietto M."/>
        </authorList>
    </citation>
    <scope>NUCLEOTIDE SEQUENCE</scope>
    <source>
        <strain evidence="12">ALL</strain>
    </source>
</reference>
<protein>
    <recommendedName>
        <fullName evidence="7">Endoplasmic reticulum-Golgi intermediate compartment protein 3</fullName>
    </recommendedName>
</protein>
<feature type="transmembrane region" description="Helical" evidence="9">
    <location>
        <begin position="20"/>
        <end position="43"/>
    </location>
</feature>
<feature type="domain" description="Endoplasmic reticulum vesicle transporter C-terminal" evidence="10">
    <location>
        <begin position="146"/>
        <end position="365"/>
    </location>
</feature>